<dbReference type="AlphaFoldDB" id="A0A0R2U5H5"/>
<dbReference type="InterPro" id="IPR036147">
    <property type="entry name" value="Anti-sigma_E_RseA_N_sf"/>
</dbReference>
<gene>
    <name evidence="3" type="ORF">ABS24_00905</name>
</gene>
<dbReference type="InterPro" id="IPR005572">
    <property type="entry name" value="Anti-sigma_E_RseA_N"/>
</dbReference>
<dbReference type="CDD" id="cd16328">
    <property type="entry name" value="RseA_N"/>
    <property type="match status" value="1"/>
</dbReference>
<dbReference type="Pfam" id="PF03872">
    <property type="entry name" value="RseA_N"/>
    <property type="match status" value="1"/>
</dbReference>
<comment type="caution">
    <text evidence="3">The sequence shown here is derived from an EMBL/GenBank/DDBJ whole genome shotgun (WGS) entry which is preliminary data.</text>
</comment>
<sequence>MSDHENRLNESLSALMDNEASDLEIRRILKELDAEDSPLAVEIKAKWRRYHLASAAMSKESVSAVDYSRAIADAIDSDDSHKMNPLLKILRRSGILAVGTSLGVSSAGPFAIAASVALVAVLGIQNISNPLGETNQTSRFAQQDEMADEQTTGPANQFPSGWQVPLDTRARTVSASGFNGARQYPHPIMEVNKINKAQHSEQEVSLYLADILAKHSSHAALNSNQSMLPFARIESHETVSE</sequence>
<feature type="compositionally biased region" description="Polar residues" evidence="1">
    <location>
        <begin position="149"/>
        <end position="160"/>
    </location>
</feature>
<feature type="domain" description="Anti sigma-E protein RseA N-terminal" evidence="2">
    <location>
        <begin position="9"/>
        <end position="85"/>
    </location>
</feature>
<reference evidence="3 4" key="1">
    <citation type="submission" date="2015-10" db="EMBL/GenBank/DDBJ databases">
        <title>Metagenome-Assembled Genomes uncover a global brackish microbiome.</title>
        <authorList>
            <person name="Hugerth L.W."/>
            <person name="Larsson J."/>
            <person name="Alneberg J."/>
            <person name="Lindh M.V."/>
            <person name="Legrand C."/>
            <person name="Pinhassi J."/>
            <person name="Andersson A.F."/>
        </authorList>
    </citation>
    <scope>NUCLEOTIDE SEQUENCE [LARGE SCALE GENOMIC DNA]</scope>
    <source>
        <strain evidence="3">BACL26 MAG-121220-bin70</strain>
    </source>
</reference>
<evidence type="ECO:0000259" key="2">
    <source>
        <dbReference type="Pfam" id="PF03872"/>
    </source>
</evidence>
<evidence type="ECO:0000313" key="4">
    <source>
        <dbReference type="Proteomes" id="UP000051213"/>
    </source>
</evidence>
<dbReference type="SUPFAM" id="SSF89069">
    <property type="entry name" value="N-terminal, cytoplasmic domain of anti-sigmaE factor RseA"/>
    <property type="match status" value="1"/>
</dbReference>
<dbReference type="Gene3D" id="1.10.10.880">
    <property type="entry name" value="Anti sigma-E protein RseA, N-terminal domain"/>
    <property type="match status" value="1"/>
</dbReference>
<name>A0A0R2U5H5_9GAMM</name>
<feature type="region of interest" description="Disordered" evidence="1">
    <location>
        <begin position="144"/>
        <end position="163"/>
    </location>
</feature>
<dbReference type="EMBL" id="LICA01000133">
    <property type="protein sequence ID" value="KRO94791.1"/>
    <property type="molecule type" value="Genomic_DNA"/>
</dbReference>
<evidence type="ECO:0000256" key="1">
    <source>
        <dbReference type="SAM" id="MobiDB-lite"/>
    </source>
</evidence>
<dbReference type="Proteomes" id="UP000051213">
    <property type="component" value="Unassembled WGS sequence"/>
</dbReference>
<dbReference type="PANTHER" id="PTHR38104">
    <property type="match status" value="1"/>
</dbReference>
<dbReference type="PANTHER" id="PTHR38104:SF1">
    <property type="entry name" value="ANTI-SIGMA-E FACTOR RSEA"/>
    <property type="match status" value="1"/>
</dbReference>
<dbReference type="GO" id="GO:0016989">
    <property type="term" value="F:sigma factor antagonist activity"/>
    <property type="evidence" value="ECO:0007669"/>
    <property type="project" value="InterPro"/>
</dbReference>
<protein>
    <recommendedName>
        <fullName evidence="2">Anti sigma-E protein RseA N-terminal domain-containing protein</fullName>
    </recommendedName>
</protein>
<accession>A0A0R2U5H5</accession>
<dbReference type="InterPro" id="IPR052383">
    <property type="entry name" value="Anti-sigma-E_RseA-like"/>
</dbReference>
<evidence type="ECO:0000313" key="3">
    <source>
        <dbReference type="EMBL" id="KRO94791.1"/>
    </source>
</evidence>
<proteinExistence type="predicted"/>
<organism evidence="3 4">
    <name type="scientific">SAR92 bacterium BACL26 MAG-121220-bin70</name>
    <dbReference type="NCBI Taxonomy" id="1655626"/>
    <lineage>
        <taxon>Bacteria</taxon>
        <taxon>Pseudomonadati</taxon>
        <taxon>Pseudomonadota</taxon>
        <taxon>Gammaproteobacteria</taxon>
        <taxon>Cellvibrionales</taxon>
        <taxon>Porticoccaceae</taxon>
        <taxon>SAR92 clade</taxon>
    </lineage>
</organism>